<comment type="caution">
    <text evidence="1">The sequence shown here is derived from an EMBL/GenBank/DDBJ whole genome shotgun (WGS) entry which is preliminary data.</text>
</comment>
<gene>
    <name evidence="1" type="ORF">K1T71_008663</name>
</gene>
<reference evidence="1 2" key="1">
    <citation type="journal article" date="2021" name="Front. Genet.">
        <title>Chromosome-Level Genome Assembly Reveals Significant Gene Expansion in the Toll and IMD Signaling Pathways of Dendrolimus kikuchii.</title>
        <authorList>
            <person name="Zhou J."/>
            <person name="Wu P."/>
            <person name="Xiong Z."/>
            <person name="Liu N."/>
            <person name="Zhao N."/>
            <person name="Ji M."/>
            <person name="Qiu Y."/>
            <person name="Yang B."/>
        </authorList>
    </citation>
    <scope>NUCLEOTIDE SEQUENCE [LARGE SCALE GENOMIC DNA]</scope>
    <source>
        <strain evidence="1">Ann1</strain>
    </source>
</reference>
<name>A0ACC1CV13_9NEOP</name>
<evidence type="ECO:0000313" key="2">
    <source>
        <dbReference type="Proteomes" id="UP000824533"/>
    </source>
</evidence>
<dbReference type="Proteomes" id="UP000824533">
    <property type="component" value="Linkage Group LG15"/>
</dbReference>
<proteinExistence type="predicted"/>
<accession>A0ACC1CV13</accession>
<keyword evidence="2" id="KW-1185">Reference proteome</keyword>
<protein>
    <submittedName>
        <fullName evidence="1">Uncharacterized protein</fullName>
    </submittedName>
</protein>
<dbReference type="EMBL" id="CM034401">
    <property type="protein sequence ID" value="KAJ0175504.1"/>
    <property type="molecule type" value="Genomic_DNA"/>
</dbReference>
<organism evidence="1 2">
    <name type="scientific">Dendrolimus kikuchii</name>
    <dbReference type="NCBI Taxonomy" id="765133"/>
    <lineage>
        <taxon>Eukaryota</taxon>
        <taxon>Metazoa</taxon>
        <taxon>Ecdysozoa</taxon>
        <taxon>Arthropoda</taxon>
        <taxon>Hexapoda</taxon>
        <taxon>Insecta</taxon>
        <taxon>Pterygota</taxon>
        <taxon>Neoptera</taxon>
        <taxon>Endopterygota</taxon>
        <taxon>Lepidoptera</taxon>
        <taxon>Glossata</taxon>
        <taxon>Ditrysia</taxon>
        <taxon>Bombycoidea</taxon>
        <taxon>Lasiocampidae</taxon>
        <taxon>Dendrolimus</taxon>
    </lineage>
</organism>
<sequence>MSAEIVTIISSNELISTRHLLSDSPASVLAFNQNKDYLTLFWRSELLHCEAELILLMESRE</sequence>
<evidence type="ECO:0000313" key="1">
    <source>
        <dbReference type="EMBL" id="KAJ0175504.1"/>
    </source>
</evidence>